<dbReference type="EMBL" id="GGYP01005029">
    <property type="protein sequence ID" value="MDE49800.1"/>
    <property type="molecule type" value="Transcribed_RNA"/>
</dbReference>
<sequence length="148" mass="16961">MTDTGNEQSPNTTETDPLLASLRDIATSGIVEIQWADLQASLKARLEQVIEMYQKQKDCKETQLDEPNVEKFNLDNSRDEILELIESFTEPPFTIQRICELLSWPLKYYDRVSTFLRGLEKNLRVISANDWPKSQSPPNSLKEGEAIT</sequence>
<evidence type="ECO:0000313" key="2">
    <source>
        <dbReference type="EMBL" id="MDE49800.1"/>
    </source>
</evidence>
<gene>
    <name evidence="2" type="primary">ppp4r2a</name>
    <name evidence="2" type="ORF">g.19972</name>
</gene>
<dbReference type="GO" id="GO:0005737">
    <property type="term" value="C:cytoplasm"/>
    <property type="evidence" value="ECO:0007669"/>
    <property type="project" value="TreeGrafter"/>
</dbReference>
<dbReference type="PANTHER" id="PTHR16487:SF0">
    <property type="entry name" value="PROTEIN PHOSPHATASE 4 REGULATORY SUBUNIT 2-RELATED"/>
    <property type="match status" value="1"/>
</dbReference>
<dbReference type="Pfam" id="PF09184">
    <property type="entry name" value="PPP4R2"/>
    <property type="match status" value="1"/>
</dbReference>
<evidence type="ECO:0000256" key="1">
    <source>
        <dbReference type="ARBA" id="ARBA00009207"/>
    </source>
</evidence>
<dbReference type="GO" id="GO:0005634">
    <property type="term" value="C:nucleus"/>
    <property type="evidence" value="ECO:0007669"/>
    <property type="project" value="TreeGrafter"/>
</dbReference>
<accession>A0A6G1SIR3</accession>
<dbReference type="PANTHER" id="PTHR16487">
    <property type="entry name" value="PPP4R2-RELATED PROTEIN"/>
    <property type="match status" value="1"/>
</dbReference>
<comment type="similarity">
    <text evidence="1">Belongs to the PPP4R2 family.</text>
</comment>
<organism evidence="2">
    <name type="scientific">Aceria tosichella</name>
    <name type="common">wheat curl mite</name>
    <dbReference type="NCBI Taxonomy" id="561515"/>
    <lineage>
        <taxon>Eukaryota</taxon>
        <taxon>Metazoa</taxon>
        <taxon>Ecdysozoa</taxon>
        <taxon>Arthropoda</taxon>
        <taxon>Chelicerata</taxon>
        <taxon>Arachnida</taxon>
        <taxon>Acari</taxon>
        <taxon>Acariformes</taxon>
        <taxon>Trombidiformes</taxon>
        <taxon>Prostigmata</taxon>
        <taxon>Eupodina</taxon>
        <taxon>Eriophyoidea</taxon>
        <taxon>Eriophyidae</taxon>
        <taxon>Eriophyinae</taxon>
        <taxon>Aceriini</taxon>
        <taxon>Aceria</taxon>
    </lineage>
</organism>
<proteinExistence type="inferred from homology"/>
<dbReference type="GO" id="GO:0030289">
    <property type="term" value="C:protein phosphatase 4 complex"/>
    <property type="evidence" value="ECO:0007669"/>
    <property type="project" value="InterPro"/>
</dbReference>
<dbReference type="GO" id="GO:0019888">
    <property type="term" value="F:protein phosphatase regulator activity"/>
    <property type="evidence" value="ECO:0007669"/>
    <property type="project" value="InterPro"/>
</dbReference>
<dbReference type="InterPro" id="IPR015267">
    <property type="entry name" value="PPP4R2"/>
</dbReference>
<protein>
    <submittedName>
        <fullName evidence="2">Serine/threonine-protein phosphatase 4 regulatory subunit 2-A</fullName>
    </submittedName>
</protein>
<dbReference type="AlphaFoldDB" id="A0A6G1SIR3"/>
<name>A0A6G1SIR3_9ACAR</name>
<reference evidence="2" key="1">
    <citation type="submission" date="2018-10" db="EMBL/GenBank/DDBJ databases">
        <title>Transcriptome assembly of Aceria tosichella (Wheat curl mite) Type 2.</title>
        <authorList>
            <person name="Scully E.D."/>
            <person name="Geib S.M."/>
            <person name="Palmer N.A."/>
            <person name="Gupta A.K."/>
            <person name="Sarath G."/>
            <person name="Tatineni S."/>
        </authorList>
    </citation>
    <scope>NUCLEOTIDE SEQUENCE</scope>
    <source>
        <strain evidence="2">LincolnNE</strain>
    </source>
</reference>